<feature type="domain" description="FAD-binding FR-type" evidence="9">
    <location>
        <begin position="4"/>
        <end position="106"/>
    </location>
</feature>
<dbReference type="InterPro" id="IPR001041">
    <property type="entry name" value="2Fe-2S_ferredoxin-type"/>
</dbReference>
<dbReference type="Pfam" id="PF00111">
    <property type="entry name" value="Fer2"/>
    <property type="match status" value="1"/>
</dbReference>
<dbReference type="SUPFAM" id="SSF52343">
    <property type="entry name" value="Ferredoxin reductase-like, C-terminal NADP-linked domain"/>
    <property type="match status" value="1"/>
</dbReference>
<dbReference type="EMBL" id="CCSD01000046">
    <property type="protein sequence ID" value="CDZ87904.1"/>
    <property type="molecule type" value="Genomic_DNA"/>
</dbReference>
<evidence type="ECO:0000256" key="6">
    <source>
        <dbReference type="ARBA" id="ARBA00023004"/>
    </source>
</evidence>
<dbReference type="SUPFAM" id="SSF54292">
    <property type="entry name" value="2Fe-2S ferredoxin-like"/>
    <property type="match status" value="1"/>
</dbReference>
<sequence length="318" mass="33485">MEQSVRRRLRVHQKTWEADGVTSVTFVDPAGAALPQWQPGAHLALHLPNGVVREYSLCSDPQDTTRWTVAVLRAERSRGGSAYVHESLQIGAEIDVDGPRSAFALDDAATEHVLVAGGIGITPIVAMMRRLRAEGRPWRLLYAGRSRAAMAFVDEIAAGPAGQVTVHADDEAGGLPDLAGTLSGLAPTAVVYCCGPAPLIDAVTAAVPDPGQVRTERFAAPEPAPRSGEDTAFDVIVESTGRRIPVPPTVSVLDALTAAGVPVPNSCTEGICGTCEVGVIKGDVDHRDFLLTESEHAAGSTMFPCVSRCRSAELVLDL</sequence>
<keyword evidence="5 10" id="KW-0560">Oxidoreductase</keyword>
<dbReference type="EC" id="1.-.-.-" evidence="10"/>
<dbReference type="PROSITE" id="PS51085">
    <property type="entry name" value="2FE2S_FER_2"/>
    <property type="match status" value="1"/>
</dbReference>
<dbReference type="InterPro" id="IPR017938">
    <property type="entry name" value="Riboflavin_synthase-like_b-brl"/>
</dbReference>
<dbReference type="PROSITE" id="PS51384">
    <property type="entry name" value="FAD_FR"/>
    <property type="match status" value="1"/>
</dbReference>
<keyword evidence="4" id="KW-0479">Metal-binding</keyword>
<dbReference type="InterPro" id="IPR012675">
    <property type="entry name" value="Beta-grasp_dom_sf"/>
</dbReference>
<keyword evidence="10" id="KW-0223">Dioxygenase</keyword>
<keyword evidence="6" id="KW-0408">Iron</keyword>
<dbReference type="Gene3D" id="3.40.50.80">
    <property type="entry name" value="Nucleotide-binding domain of ferredoxin-NADP reductase (FNR) module"/>
    <property type="match status" value="1"/>
</dbReference>
<keyword evidence="7" id="KW-0411">Iron-sulfur</keyword>
<keyword evidence="3" id="KW-0001">2Fe-2S</keyword>
<proteinExistence type="predicted"/>
<feature type="domain" description="2Fe-2S ferredoxin-type" evidence="8">
    <location>
        <begin position="231"/>
        <end position="318"/>
    </location>
</feature>
<dbReference type="PANTHER" id="PTHR47354:SF1">
    <property type="entry name" value="CARNITINE MONOOXYGENASE REDUCTASE SUBUNIT"/>
    <property type="match status" value="1"/>
</dbReference>
<evidence type="ECO:0000256" key="1">
    <source>
        <dbReference type="ARBA" id="ARBA00001974"/>
    </source>
</evidence>
<name>A0A098BGS3_9NOCA</name>
<evidence type="ECO:0000256" key="5">
    <source>
        <dbReference type="ARBA" id="ARBA00023002"/>
    </source>
</evidence>
<evidence type="ECO:0000259" key="9">
    <source>
        <dbReference type="PROSITE" id="PS51384"/>
    </source>
</evidence>
<dbReference type="AlphaFoldDB" id="A0A098BGS3"/>
<dbReference type="CDD" id="cd00207">
    <property type="entry name" value="fer2"/>
    <property type="match status" value="1"/>
</dbReference>
<dbReference type="InterPro" id="IPR039261">
    <property type="entry name" value="FNR_nucleotide-bd"/>
</dbReference>
<dbReference type="GO" id="GO:0051537">
    <property type="term" value="F:2 iron, 2 sulfur cluster binding"/>
    <property type="evidence" value="ECO:0007669"/>
    <property type="project" value="UniProtKB-KW"/>
</dbReference>
<protein>
    <submittedName>
        <fullName evidence="10">Phenoxybenzoate dioxygenase subunit beta</fullName>
        <ecNumber evidence="10">1.-.-.-</ecNumber>
    </submittedName>
</protein>
<dbReference type="Proteomes" id="UP000042997">
    <property type="component" value="Unassembled WGS sequence"/>
</dbReference>
<dbReference type="PROSITE" id="PS00197">
    <property type="entry name" value="2FE2S_FER_1"/>
    <property type="match status" value="1"/>
</dbReference>
<evidence type="ECO:0000256" key="3">
    <source>
        <dbReference type="ARBA" id="ARBA00022714"/>
    </source>
</evidence>
<reference evidence="10 11" key="1">
    <citation type="journal article" date="2014" name="Genome Announc.">
        <title>Draft Genome Sequence of Propane- and Butane-Oxidizing Actinobacterium Rhodococcus ruber IEGM 231.</title>
        <authorList>
            <person name="Ivshina I.B."/>
            <person name="Kuyukina M.S."/>
            <person name="Krivoruchko A.V."/>
            <person name="Barbe V."/>
            <person name="Fischer C."/>
        </authorList>
    </citation>
    <scope>NUCLEOTIDE SEQUENCE [LARGE SCALE GENOMIC DNA]</scope>
</reference>
<dbReference type="InterPro" id="IPR036010">
    <property type="entry name" value="2Fe-2S_ferredoxin-like_sf"/>
</dbReference>
<accession>A0A098BGS3</accession>
<dbReference type="InterPro" id="IPR017927">
    <property type="entry name" value="FAD-bd_FR_type"/>
</dbReference>
<gene>
    <name evidence="10" type="primary">pobB</name>
    <name evidence="10" type="ORF">RHRU231_360024</name>
</gene>
<dbReference type="GO" id="GO:0051213">
    <property type="term" value="F:dioxygenase activity"/>
    <property type="evidence" value="ECO:0007669"/>
    <property type="project" value="UniProtKB-KW"/>
</dbReference>
<evidence type="ECO:0000313" key="10">
    <source>
        <dbReference type="EMBL" id="CDZ87904.1"/>
    </source>
</evidence>
<dbReference type="CDD" id="cd06185">
    <property type="entry name" value="PDR_like"/>
    <property type="match status" value="1"/>
</dbReference>
<dbReference type="SUPFAM" id="SSF63380">
    <property type="entry name" value="Riboflavin synthase domain-like"/>
    <property type="match status" value="1"/>
</dbReference>
<organism evidence="10 11">
    <name type="scientific">Rhodococcus ruber</name>
    <dbReference type="NCBI Taxonomy" id="1830"/>
    <lineage>
        <taxon>Bacteria</taxon>
        <taxon>Bacillati</taxon>
        <taxon>Actinomycetota</taxon>
        <taxon>Actinomycetes</taxon>
        <taxon>Mycobacteriales</taxon>
        <taxon>Nocardiaceae</taxon>
        <taxon>Rhodococcus</taxon>
    </lineage>
</organism>
<dbReference type="GO" id="GO:0046872">
    <property type="term" value="F:metal ion binding"/>
    <property type="evidence" value="ECO:0007669"/>
    <property type="project" value="UniProtKB-KW"/>
</dbReference>
<evidence type="ECO:0000313" key="11">
    <source>
        <dbReference type="Proteomes" id="UP000042997"/>
    </source>
</evidence>
<dbReference type="Gene3D" id="2.40.30.10">
    <property type="entry name" value="Translation factors"/>
    <property type="match status" value="1"/>
</dbReference>
<dbReference type="Gene3D" id="3.10.20.30">
    <property type="match status" value="1"/>
</dbReference>
<dbReference type="InterPro" id="IPR006058">
    <property type="entry name" value="2Fe2S_fd_BS"/>
</dbReference>
<evidence type="ECO:0000256" key="4">
    <source>
        <dbReference type="ARBA" id="ARBA00022723"/>
    </source>
</evidence>
<evidence type="ECO:0000256" key="7">
    <source>
        <dbReference type="ARBA" id="ARBA00023014"/>
    </source>
</evidence>
<dbReference type="PRINTS" id="PR00409">
    <property type="entry name" value="PHDIOXRDTASE"/>
</dbReference>
<dbReference type="PANTHER" id="PTHR47354">
    <property type="entry name" value="NADH OXIDOREDUCTASE HCR"/>
    <property type="match status" value="1"/>
</dbReference>
<evidence type="ECO:0000256" key="2">
    <source>
        <dbReference type="ARBA" id="ARBA00022630"/>
    </source>
</evidence>
<comment type="cofactor">
    <cofactor evidence="1">
        <name>FAD</name>
        <dbReference type="ChEBI" id="CHEBI:57692"/>
    </cofactor>
</comment>
<dbReference type="eggNOG" id="COG1018">
    <property type="taxonomic scope" value="Bacteria"/>
</dbReference>
<evidence type="ECO:0000259" key="8">
    <source>
        <dbReference type="PROSITE" id="PS51085"/>
    </source>
</evidence>
<keyword evidence="2" id="KW-0285">Flavoprotein</keyword>
<dbReference type="InterPro" id="IPR050415">
    <property type="entry name" value="MRET"/>
</dbReference>